<organism evidence="1 2">
    <name type="scientific">Spiromyces aspiralis</name>
    <dbReference type="NCBI Taxonomy" id="68401"/>
    <lineage>
        <taxon>Eukaryota</taxon>
        <taxon>Fungi</taxon>
        <taxon>Fungi incertae sedis</taxon>
        <taxon>Zoopagomycota</taxon>
        <taxon>Kickxellomycotina</taxon>
        <taxon>Kickxellomycetes</taxon>
        <taxon>Kickxellales</taxon>
        <taxon>Kickxellaceae</taxon>
        <taxon>Spiromyces</taxon>
    </lineage>
</organism>
<sequence length="345" mass="36239">TIRARQSLHDTLHNSRQQDSAWILGNGTAGVDNEDEEDGGEGGTSTTSISITASAVEARSTSDGPDKAAIAAVVDASNAQRGELGLVARPNTAAPTTTITASVAMGTSLATAQSNGAVERTTSGYNKKEHRQDIAGSSDVRSRSSYLTIWKLLLHMEILVCCLATLFHAGCTGAIEPTLPVNLADKYGLSSGQIGAMMVAFAVPSALFGPVFGWLSDNPRVLRRLQPFGRLGLIGIFTLLTAICLAMLALPENIPSVAVVLVFIGICTDGAVVPVMSAMGAFVHHKGWDCYAQLYALFNIAYSVAVIITPSISGVVLHAAGFKWTCAFLGLLLFFGLFVIMVPPL</sequence>
<proteinExistence type="predicted"/>
<name>A0ACC1H8J4_9FUNG</name>
<comment type="caution">
    <text evidence="1">The sequence shown here is derived from an EMBL/GenBank/DDBJ whole genome shotgun (WGS) entry which is preliminary data.</text>
</comment>
<evidence type="ECO:0000313" key="2">
    <source>
        <dbReference type="Proteomes" id="UP001145114"/>
    </source>
</evidence>
<dbReference type="Proteomes" id="UP001145114">
    <property type="component" value="Unassembled WGS sequence"/>
</dbReference>
<protein>
    <submittedName>
        <fullName evidence="1">Uncharacterized protein</fullName>
    </submittedName>
</protein>
<keyword evidence="2" id="KW-1185">Reference proteome</keyword>
<feature type="non-terminal residue" evidence="1">
    <location>
        <position position="1"/>
    </location>
</feature>
<evidence type="ECO:0000313" key="1">
    <source>
        <dbReference type="EMBL" id="KAJ1672733.1"/>
    </source>
</evidence>
<gene>
    <name evidence="1" type="ORF">EV182_006604</name>
</gene>
<dbReference type="EMBL" id="JAMZIH010007916">
    <property type="protein sequence ID" value="KAJ1672733.1"/>
    <property type="molecule type" value="Genomic_DNA"/>
</dbReference>
<feature type="non-terminal residue" evidence="1">
    <location>
        <position position="345"/>
    </location>
</feature>
<accession>A0ACC1H8J4</accession>
<reference evidence="1" key="1">
    <citation type="submission" date="2022-06" db="EMBL/GenBank/DDBJ databases">
        <title>Phylogenomic reconstructions and comparative analyses of Kickxellomycotina fungi.</title>
        <authorList>
            <person name="Reynolds N.K."/>
            <person name="Stajich J.E."/>
            <person name="Barry K."/>
            <person name="Grigoriev I.V."/>
            <person name="Crous P."/>
            <person name="Smith M.E."/>
        </authorList>
    </citation>
    <scope>NUCLEOTIDE SEQUENCE</scope>
    <source>
        <strain evidence="1">RSA 2271</strain>
    </source>
</reference>